<reference evidence="2" key="1">
    <citation type="submission" date="2025-08" db="UniProtKB">
        <authorList>
            <consortium name="Ensembl"/>
        </authorList>
    </citation>
    <scope>IDENTIFICATION</scope>
</reference>
<keyword evidence="3" id="KW-1185">Reference proteome</keyword>
<dbReference type="Proteomes" id="UP000694620">
    <property type="component" value="Unassembled WGS sequence"/>
</dbReference>
<dbReference type="GeneTree" id="ENSGT00390000009191"/>
<organism evidence="2 3">
    <name type="scientific">Erpetoichthys calabaricus</name>
    <name type="common">Rope fish</name>
    <name type="synonym">Calamoichthys calabaricus</name>
    <dbReference type="NCBI Taxonomy" id="27687"/>
    <lineage>
        <taxon>Eukaryota</taxon>
        <taxon>Metazoa</taxon>
        <taxon>Chordata</taxon>
        <taxon>Craniata</taxon>
        <taxon>Vertebrata</taxon>
        <taxon>Euteleostomi</taxon>
        <taxon>Actinopterygii</taxon>
        <taxon>Polypteriformes</taxon>
        <taxon>Polypteridae</taxon>
        <taxon>Erpetoichthys</taxon>
    </lineage>
</organism>
<keyword evidence="1" id="KW-0732">Signal</keyword>
<sequence length="92" mass="10180">MKASVAFLALLATLVATDAMPTGRPSCYKKVLRERNCHGGHLRPLQPELADHLWQGDACEVICYCNFSELLCCPRDIFFGPKISFVIPCSPP</sequence>
<reference evidence="2" key="2">
    <citation type="submission" date="2025-09" db="UniProtKB">
        <authorList>
            <consortium name="Ensembl"/>
        </authorList>
    </citation>
    <scope>IDENTIFICATION</scope>
</reference>
<evidence type="ECO:0000313" key="3">
    <source>
        <dbReference type="Proteomes" id="UP000694620"/>
    </source>
</evidence>
<accession>A0A8C4T1V2</accession>
<proteinExistence type="predicted"/>
<protein>
    <submittedName>
        <fullName evidence="2">Stimulator of chondrosis 1</fullName>
    </submittedName>
</protein>
<evidence type="ECO:0000313" key="2">
    <source>
        <dbReference type="Ensembl" id="ENSECRP00000024154.1"/>
    </source>
</evidence>
<dbReference type="Pfam" id="PF15224">
    <property type="entry name" value="SCRG1"/>
    <property type="match status" value="1"/>
</dbReference>
<gene>
    <name evidence="2" type="primary">SCRG1</name>
</gene>
<dbReference type="OrthoDB" id="8865355at2759"/>
<name>A0A8C4T1V2_ERPCA</name>
<feature type="signal peptide" evidence="1">
    <location>
        <begin position="1"/>
        <end position="19"/>
    </location>
</feature>
<dbReference type="Ensembl" id="ENSECRT00000024685.1">
    <property type="protein sequence ID" value="ENSECRP00000024154.1"/>
    <property type="gene ID" value="ENSECRG00000016365.1"/>
</dbReference>
<dbReference type="AlphaFoldDB" id="A0A8C4T1V2"/>
<evidence type="ECO:0000256" key="1">
    <source>
        <dbReference type="SAM" id="SignalP"/>
    </source>
</evidence>
<feature type="chain" id="PRO_5034382228" evidence="1">
    <location>
        <begin position="20"/>
        <end position="92"/>
    </location>
</feature>
<dbReference type="InterPro" id="IPR028063">
    <property type="entry name" value="SCRG1"/>
</dbReference>
<dbReference type="PANTHER" id="PTHR17463:SF0">
    <property type="entry name" value="SCRAPIE-RESPONSIVE PROTEIN 1"/>
    <property type="match status" value="1"/>
</dbReference>
<dbReference type="PANTHER" id="PTHR17463">
    <property type="entry name" value="SCRAPIE-RESPONSIVE PROTEIN 1 SCRG1"/>
    <property type="match status" value="1"/>
</dbReference>